<name>A0ABV0T8J6_9TELE</name>
<accession>A0ABV0T8J6</accession>
<evidence type="ECO:0000313" key="2">
    <source>
        <dbReference type="EMBL" id="MEQ2229066.1"/>
    </source>
</evidence>
<keyword evidence="3" id="KW-1185">Reference proteome</keyword>
<reference evidence="2 3" key="1">
    <citation type="submission" date="2021-06" db="EMBL/GenBank/DDBJ databases">
        <authorList>
            <person name="Palmer J.M."/>
        </authorList>
    </citation>
    <scope>NUCLEOTIDE SEQUENCE [LARGE SCALE GENOMIC DNA]</scope>
    <source>
        <strain evidence="3">if_2019</strain>
        <tissue evidence="2">Muscle</tissue>
    </source>
</reference>
<organism evidence="2 3">
    <name type="scientific">Ilyodon furcidens</name>
    <name type="common">goldbreast splitfin</name>
    <dbReference type="NCBI Taxonomy" id="33524"/>
    <lineage>
        <taxon>Eukaryota</taxon>
        <taxon>Metazoa</taxon>
        <taxon>Chordata</taxon>
        <taxon>Craniata</taxon>
        <taxon>Vertebrata</taxon>
        <taxon>Euteleostomi</taxon>
        <taxon>Actinopterygii</taxon>
        <taxon>Neopterygii</taxon>
        <taxon>Teleostei</taxon>
        <taxon>Neoteleostei</taxon>
        <taxon>Acanthomorphata</taxon>
        <taxon>Ovalentaria</taxon>
        <taxon>Atherinomorphae</taxon>
        <taxon>Cyprinodontiformes</taxon>
        <taxon>Goodeidae</taxon>
        <taxon>Ilyodon</taxon>
    </lineage>
</organism>
<feature type="region of interest" description="Disordered" evidence="1">
    <location>
        <begin position="89"/>
        <end position="117"/>
    </location>
</feature>
<protein>
    <submittedName>
        <fullName evidence="2">Uncharacterized protein</fullName>
    </submittedName>
</protein>
<sequence length="117" mass="12945">MAAALPQAHCTAIANCLNSPFVTFSALSKSPVLQDYAVQFVSLTINSSWASHFLKQQLVVFGGVFAWITMCVHTHHQAELYTKPHRSFQQSIDEKQDSPKRGQLSITGQRLAPKLCS</sequence>
<dbReference type="Proteomes" id="UP001482620">
    <property type="component" value="Unassembled WGS sequence"/>
</dbReference>
<evidence type="ECO:0000313" key="3">
    <source>
        <dbReference type="Proteomes" id="UP001482620"/>
    </source>
</evidence>
<gene>
    <name evidence="2" type="ORF">ILYODFUR_015138</name>
</gene>
<dbReference type="EMBL" id="JAHRIQ010024482">
    <property type="protein sequence ID" value="MEQ2229066.1"/>
    <property type="molecule type" value="Genomic_DNA"/>
</dbReference>
<evidence type="ECO:0000256" key="1">
    <source>
        <dbReference type="SAM" id="MobiDB-lite"/>
    </source>
</evidence>
<proteinExistence type="predicted"/>
<comment type="caution">
    <text evidence="2">The sequence shown here is derived from an EMBL/GenBank/DDBJ whole genome shotgun (WGS) entry which is preliminary data.</text>
</comment>